<evidence type="ECO:0000256" key="14">
    <source>
        <dbReference type="ARBA" id="ARBA00023134"/>
    </source>
</evidence>
<dbReference type="InterPro" id="IPR045058">
    <property type="entry name" value="GIMA/IAN/Toc"/>
</dbReference>
<evidence type="ECO:0000256" key="8">
    <source>
        <dbReference type="ARBA" id="ARBA00022741"/>
    </source>
</evidence>
<evidence type="ECO:0000256" key="9">
    <source>
        <dbReference type="ARBA" id="ARBA00022801"/>
    </source>
</evidence>
<keyword evidence="13" id="KW-1133">Transmembrane helix</keyword>
<dbReference type="PANTHER" id="PTHR10903:SF135">
    <property type="entry name" value="TRANSLOCASE OF CHLOROPLAST 120, CHLOROPLASTIC-RELATED"/>
    <property type="match status" value="1"/>
</dbReference>
<protein>
    <recommendedName>
        <fullName evidence="17">AIG1-type G domain-containing protein</fullName>
    </recommendedName>
</protein>
<evidence type="ECO:0000256" key="15">
    <source>
        <dbReference type="ARBA" id="ARBA00023136"/>
    </source>
</evidence>
<evidence type="ECO:0000256" key="7">
    <source>
        <dbReference type="ARBA" id="ARBA00022723"/>
    </source>
</evidence>
<keyword evidence="14" id="KW-0342">GTP-binding</keyword>
<comment type="caution">
    <text evidence="18">The sequence shown here is derived from an EMBL/GenBank/DDBJ whole genome shotgun (WGS) entry which is preliminary data.</text>
</comment>
<keyword evidence="12" id="KW-0653">Protein transport</keyword>
<dbReference type="Proteomes" id="UP001470230">
    <property type="component" value="Unassembled WGS sequence"/>
</dbReference>
<evidence type="ECO:0000256" key="1">
    <source>
        <dbReference type="ARBA" id="ARBA00001946"/>
    </source>
</evidence>
<evidence type="ECO:0000256" key="5">
    <source>
        <dbReference type="ARBA" id="ARBA00022640"/>
    </source>
</evidence>
<dbReference type="Gene3D" id="3.40.50.300">
    <property type="entry name" value="P-loop containing nucleotide triphosphate hydrolases"/>
    <property type="match status" value="1"/>
</dbReference>
<keyword evidence="9" id="KW-0378">Hydrolase</keyword>
<evidence type="ECO:0000256" key="11">
    <source>
        <dbReference type="ARBA" id="ARBA00022842"/>
    </source>
</evidence>
<evidence type="ECO:0000259" key="17">
    <source>
        <dbReference type="Pfam" id="PF04548"/>
    </source>
</evidence>
<dbReference type="PANTHER" id="PTHR10903">
    <property type="entry name" value="GTPASE, IMAP FAMILY MEMBER-RELATED"/>
    <property type="match status" value="1"/>
</dbReference>
<keyword evidence="3" id="KW-0813">Transport</keyword>
<keyword evidence="8" id="KW-0547">Nucleotide-binding</keyword>
<keyword evidence="5" id="KW-0934">Plastid</keyword>
<evidence type="ECO:0000256" key="13">
    <source>
        <dbReference type="ARBA" id="ARBA00022989"/>
    </source>
</evidence>
<evidence type="ECO:0000256" key="6">
    <source>
        <dbReference type="ARBA" id="ARBA00022692"/>
    </source>
</evidence>
<evidence type="ECO:0000256" key="12">
    <source>
        <dbReference type="ARBA" id="ARBA00022927"/>
    </source>
</evidence>
<evidence type="ECO:0000313" key="19">
    <source>
        <dbReference type="Proteomes" id="UP001470230"/>
    </source>
</evidence>
<dbReference type="Pfam" id="PF04548">
    <property type="entry name" value="AIG1"/>
    <property type="match status" value="1"/>
</dbReference>
<evidence type="ECO:0000313" key="18">
    <source>
        <dbReference type="EMBL" id="KAK8849322.1"/>
    </source>
</evidence>
<sequence>MYQLTIMPIGAPGCGKSTYGCYYLNKRDIFIHSNSPKSVTTKTSIGSAEIDGFILNYIDNPGFFVSQGNDKIIFEEMVSTLKNWPHGINSFFIIINIQNPRFDSNLQMMIKLINFFFNNPNLWTQTGMIFTHCFKGKYDKTKAETDFRQEVIDFIKSLQGCADIEIELPCFFVDNDEHEIDEFTINEYKRIIQYTKNCNPFPTSNLRVVNPKYMMKEKREMKRQFIKEEEKDLGNDKKKRIFFFEDRRISEITDWNGKVFLKKPKIVREWHEEQIEEVEFIENVLVNTEYEEEGDNKKKIQYFEDYQRSKITHEGGEVFYGDMINVDSRKVTEEIKKEQISEYKSTHFTSINSEISKSKRILCGILSLGTSELVFNFPVPDYYNIEKVYRESKREIVTYQDGRESYGDWITIKEYTENSKKSVWEPFILG</sequence>
<name>A0ABR2HMD9_9EUKA</name>
<keyword evidence="7" id="KW-0479">Metal-binding</keyword>
<evidence type="ECO:0000256" key="4">
    <source>
        <dbReference type="ARBA" id="ARBA00022528"/>
    </source>
</evidence>
<proteinExistence type="predicted"/>
<keyword evidence="10" id="KW-1002">Plastid outer membrane</keyword>
<organism evidence="18 19">
    <name type="scientific">Tritrichomonas musculus</name>
    <dbReference type="NCBI Taxonomy" id="1915356"/>
    <lineage>
        <taxon>Eukaryota</taxon>
        <taxon>Metamonada</taxon>
        <taxon>Parabasalia</taxon>
        <taxon>Tritrichomonadida</taxon>
        <taxon>Tritrichomonadidae</taxon>
        <taxon>Tritrichomonas</taxon>
    </lineage>
</organism>
<evidence type="ECO:0000256" key="16">
    <source>
        <dbReference type="ARBA" id="ARBA00024013"/>
    </source>
</evidence>
<keyword evidence="6" id="KW-0812">Transmembrane</keyword>
<evidence type="ECO:0000256" key="3">
    <source>
        <dbReference type="ARBA" id="ARBA00022448"/>
    </source>
</evidence>
<comment type="cofactor">
    <cofactor evidence="1">
        <name>Mg(2+)</name>
        <dbReference type="ChEBI" id="CHEBI:18420"/>
    </cofactor>
</comment>
<keyword evidence="19" id="KW-1185">Reference proteome</keyword>
<comment type="subcellular location">
    <subcellularLocation>
        <location evidence="2">Membrane</location>
        <topology evidence="2">Single-pass membrane protein</topology>
    </subcellularLocation>
    <subcellularLocation>
        <location evidence="16">Plastid</location>
        <location evidence="16">Chloroplast outer membrane</location>
    </subcellularLocation>
</comment>
<keyword evidence="4" id="KW-0150">Chloroplast</keyword>
<dbReference type="SUPFAM" id="SSF52540">
    <property type="entry name" value="P-loop containing nucleoside triphosphate hydrolases"/>
    <property type="match status" value="1"/>
</dbReference>
<dbReference type="EMBL" id="JAPFFF010000026">
    <property type="protein sequence ID" value="KAK8849322.1"/>
    <property type="molecule type" value="Genomic_DNA"/>
</dbReference>
<keyword evidence="11" id="KW-0460">Magnesium</keyword>
<reference evidence="18 19" key="1">
    <citation type="submission" date="2024-04" db="EMBL/GenBank/DDBJ databases">
        <title>Tritrichomonas musculus Genome.</title>
        <authorList>
            <person name="Alves-Ferreira E."/>
            <person name="Grigg M."/>
            <person name="Lorenzi H."/>
            <person name="Galac M."/>
        </authorList>
    </citation>
    <scope>NUCLEOTIDE SEQUENCE [LARGE SCALE GENOMIC DNA]</scope>
    <source>
        <strain evidence="18 19">EAF2021</strain>
    </source>
</reference>
<feature type="domain" description="AIG1-type G" evidence="17">
    <location>
        <begin position="5"/>
        <end position="132"/>
    </location>
</feature>
<evidence type="ECO:0000256" key="2">
    <source>
        <dbReference type="ARBA" id="ARBA00004167"/>
    </source>
</evidence>
<keyword evidence="15" id="KW-0472">Membrane</keyword>
<dbReference type="InterPro" id="IPR006703">
    <property type="entry name" value="G_AIG1"/>
</dbReference>
<gene>
    <name evidence="18" type="ORF">M9Y10_018694</name>
</gene>
<dbReference type="InterPro" id="IPR027417">
    <property type="entry name" value="P-loop_NTPase"/>
</dbReference>
<evidence type="ECO:0000256" key="10">
    <source>
        <dbReference type="ARBA" id="ARBA00022805"/>
    </source>
</evidence>
<accession>A0ABR2HMD9</accession>